<comment type="caution">
    <text evidence="1">The sequence shown here is derived from an EMBL/GenBank/DDBJ whole genome shotgun (WGS) entry which is preliminary data.</text>
</comment>
<sequence length="42" mass="4494">MLAAPAICAAVSKKECFTSRRSSVRNIRFLVTTSATVVSCDC</sequence>
<dbReference type="EMBL" id="RCMK01000299">
    <property type="protein sequence ID" value="KAG2937856.1"/>
    <property type="molecule type" value="Genomic_DNA"/>
</dbReference>
<reference evidence="1" key="1">
    <citation type="submission" date="2018-10" db="EMBL/GenBank/DDBJ databases">
        <title>Effector identification in a new, highly contiguous assembly of the strawberry crown rot pathogen Phytophthora cactorum.</title>
        <authorList>
            <person name="Armitage A.D."/>
            <person name="Nellist C.F."/>
            <person name="Bates H."/>
            <person name="Vickerstaff R.J."/>
            <person name="Harrison R.J."/>
        </authorList>
    </citation>
    <scope>NUCLEOTIDE SEQUENCE</scope>
    <source>
        <strain evidence="1">4040</strain>
    </source>
</reference>
<gene>
    <name evidence="1" type="ORF">PC117_g11522</name>
</gene>
<evidence type="ECO:0000313" key="1">
    <source>
        <dbReference type="EMBL" id="KAG2937856.1"/>
    </source>
</evidence>
<dbReference type="AlphaFoldDB" id="A0A8T1DAS0"/>
<organism evidence="1 2">
    <name type="scientific">Phytophthora cactorum</name>
    <dbReference type="NCBI Taxonomy" id="29920"/>
    <lineage>
        <taxon>Eukaryota</taxon>
        <taxon>Sar</taxon>
        <taxon>Stramenopiles</taxon>
        <taxon>Oomycota</taxon>
        <taxon>Peronosporomycetes</taxon>
        <taxon>Peronosporales</taxon>
        <taxon>Peronosporaceae</taxon>
        <taxon>Phytophthora</taxon>
    </lineage>
</organism>
<dbReference type="Proteomes" id="UP000736787">
    <property type="component" value="Unassembled WGS sequence"/>
</dbReference>
<proteinExistence type="predicted"/>
<accession>A0A8T1DAS0</accession>
<evidence type="ECO:0000313" key="2">
    <source>
        <dbReference type="Proteomes" id="UP000736787"/>
    </source>
</evidence>
<protein>
    <submittedName>
        <fullName evidence="1">Uncharacterized protein</fullName>
    </submittedName>
</protein>
<name>A0A8T1DAS0_9STRA</name>